<dbReference type="GO" id="GO:0004519">
    <property type="term" value="F:endonuclease activity"/>
    <property type="evidence" value="ECO:0007669"/>
    <property type="project" value="UniProtKB-KW"/>
</dbReference>
<dbReference type="Proteomes" id="UP000037510">
    <property type="component" value="Unassembled WGS sequence"/>
</dbReference>
<name>A0A0L7KTR1_OPEBR</name>
<keyword evidence="1" id="KW-0378">Hydrolase</keyword>
<keyword evidence="1" id="KW-0540">Nuclease</keyword>
<gene>
    <name evidence="1" type="ORF">OBRU01_21225</name>
</gene>
<comment type="caution">
    <text evidence="1">The sequence shown here is derived from an EMBL/GenBank/DDBJ whole genome shotgun (WGS) entry which is preliminary data.</text>
</comment>
<keyword evidence="2" id="KW-1185">Reference proteome</keyword>
<keyword evidence="1" id="KW-0255">Endonuclease</keyword>
<evidence type="ECO:0000313" key="2">
    <source>
        <dbReference type="Proteomes" id="UP000037510"/>
    </source>
</evidence>
<keyword evidence="1" id="KW-0695">RNA-directed DNA polymerase</keyword>
<protein>
    <submittedName>
        <fullName evidence="1">Putative endonuclease and reverse transcriptase-like protein</fullName>
    </submittedName>
</protein>
<evidence type="ECO:0000313" key="1">
    <source>
        <dbReference type="EMBL" id="KOB66429.1"/>
    </source>
</evidence>
<dbReference type="GO" id="GO:0003964">
    <property type="term" value="F:RNA-directed DNA polymerase activity"/>
    <property type="evidence" value="ECO:0007669"/>
    <property type="project" value="UniProtKB-KW"/>
</dbReference>
<reference evidence="1 2" key="1">
    <citation type="journal article" date="2015" name="Genome Biol. Evol.">
        <title>The genome of winter moth (Operophtera brumata) provides a genomic perspective on sexual dimorphism and phenology.</title>
        <authorList>
            <person name="Derks M.F."/>
            <person name="Smit S."/>
            <person name="Salis L."/>
            <person name="Schijlen E."/>
            <person name="Bossers A."/>
            <person name="Mateman C."/>
            <person name="Pijl A.S."/>
            <person name="de Ridder D."/>
            <person name="Groenen M.A."/>
            <person name="Visser M.E."/>
            <person name="Megens H.J."/>
        </authorList>
    </citation>
    <scope>NUCLEOTIDE SEQUENCE [LARGE SCALE GENOMIC DNA]</scope>
    <source>
        <strain evidence="1">WM2013NL</strain>
        <tissue evidence="1">Head and thorax</tissue>
    </source>
</reference>
<accession>A0A0L7KTR1</accession>
<sequence length="95" mass="11011">MEDFVSGDQKGDIAARRMQRLLDLLPRWLDKWRMTGNVGKTAALLVSSHRRPPYPLLLRGQCIEWKTHARYLGVEIDRKPSLPIASVEQINPYRL</sequence>
<proteinExistence type="predicted"/>
<organism evidence="1 2">
    <name type="scientific">Operophtera brumata</name>
    <name type="common">Winter moth</name>
    <name type="synonym">Phalaena brumata</name>
    <dbReference type="NCBI Taxonomy" id="104452"/>
    <lineage>
        <taxon>Eukaryota</taxon>
        <taxon>Metazoa</taxon>
        <taxon>Ecdysozoa</taxon>
        <taxon>Arthropoda</taxon>
        <taxon>Hexapoda</taxon>
        <taxon>Insecta</taxon>
        <taxon>Pterygota</taxon>
        <taxon>Neoptera</taxon>
        <taxon>Endopterygota</taxon>
        <taxon>Lepidoptera</taxon>
        <taxon>Glossata</taxon>
        <taxon>Ditrysia</taxon>
        <taxon>Geometroidea</taxon>
        <taxon>Geometridae</taxon>
        <taxon>Larentiinae</taxon>
        <taxon>Operophtera</taxon>
    </lineage>
</organism>
<keyword evidence="1" id="KW-0548">Nucleotidyltransferase</keyword>
<keyword evidence="1" id="KW-0808">Transferase</keyword>
<feature type="non-terminal residue" evidence="1">
    <location>
        <position position="95"/>
    </location>
</feature>
<dbReference type="EMBL" id="JTDY01005959">
    <property type="protein sequence ID" value="KOB66429.1"/>
    <property type="molecule type" value="Genomic_DNA"/>
</dbReference>
<dbReference type="AlphaFoldDB" id="A0A0L7KTR1"/>
<feature type="non-terminal residue" evidence="1">
    <location>
        <position position="1"/>
    </location>
</feature>